<gene>
    <name evidence="1" type="ORF">LCGC14_2407690</name>
</gene>
<organism evidence="1">
    <name type="scientific">marine sediment metagenome</name>
    <dbReference type="NCBI Taxonomy" id="412755"/>
    <lineage>
        <taxon>unclassified sequences</taxon>
        <taxon>metagenomes</taxon>
        <taxon>ecological metagenomes</taxon>
    </lineage>
</organism>
<evidence type="ECO:0000313" key="1">
    <source>
        <dbReference type="EMBL" id="KKL25197.1"/>
    </source>
</evidence>
<sequence>MLRKAYKIFGRSPVGTSISVLIKGKEKVFYKKKGITKAKSKAGFCCFDTL</sequence>
<dbReference type="AlphaFoldDB" id="A0A0F9CFJ3"/>
<dbReference type="EMBL" id="LAZR01036304">
    <property type="protein sequence ID" value="KKL25197.1"/>
    <property type="molecule type" value="Genomic_DNA"/>
</dbReference>
<comment type="caution">
    <text evidence="1">The sequence shown here is derived from an EMBL/GenBank/DDBJ whole genome shotgun (WGS) entry which is preliminary data.</text>
</comment>
<protein>
    <submittedName>
        <fullName evidence="1">Uncharacterized protein</fullName>
    </submittedName>
</protein>
<name>A0A0F9CFJ3_9ZZZZ</name>
<feature type="non-terminal residue" evidence="1">
    <location>
        <position position="50"/>
    </location>
</feature>
<reference evidence="1" key="1">
    <citation type="journal article" date="2015" name="Nature">
        <title>Complex archaea that bridge the gap between prokaryotes and eukaryotes.</title>
        <authorList>
            <person name="Spang A."/>
            <person name="Saw J.H."/>
            <person name="Jorgensen S.L."/>
            <person name="Zaremba-Niedzwiedzka K."/>
            <person name="Martijn J."/>
            <person name="Lind A.E."/>
            <person name="van Eijk R."/>
            <person name="Schleper C."/>
            <person name="Guy L."/>
            <person name="Ettema T.J."/>
        </authorList>
    </citation>
    <scope>NUCLEOTIDE SEQUENCE</scope>
</reference>
<proteinExistence type="predicted"/>
<accession>A0A0F9CFJ3</accession>